<keyword evidence="2" id="KW-0732">Signal</keyword>
<name>A0A9P4IED8_9PEZI</name>
<feature type="region of interest" description="Disordered" evidence="1">
    <location>
        <begin position="82"/>
        <end position="101"/>
    </location>
</feature>
<gene>
    <name evidence="3" type="ORF">NA57DRAFT_75723</name>
</gene>
<keyword evidence="4" id="KW-1185">Reference proteome</keyword>
<evidence type="ECO:0000256" key="2">
    <source>
        <dbReference type="SAM" id="SignalP"/>
    </source>
</evidence>
<evidence type="ECO:0000256" key="1">
    <source>
        <dbReference type="SAM" id="MobiDB-lite"/>
    </source>
</evidence>
<feature type="compositionally biased region" description="Basic residues" evidence="1">
    <location>
        <begin position="123"/>
        <end position="132"/>
    </location>
</feature>
<protein>
    <submittedName>
        <fullName evidence="3">Uncharacterized protein</fullName>
    </submittedName>
</protein>
<dbReference type="Proteomes" id="UP000799772">
    <property type="component" value="Unassembled WGS sequence"/>
</dbReference>
<feature type="chain" id="PRO_5040445895" evidence="2">
    <location>
        <begin position="20"/>
        <end position="138"/>
    </location>
</feature>
<feature type="region of interest" description="Disordered" evidence="1">
    <location>
        <begin position="115"/>
        <end position="138"/>
    </location>
</feature>
<proteinExistence type="predicted"/>
<organism evidence="3 4">
    <name type="scientific">Rhizodiscina lignyota</name>
    <dbReference type="NCBI Taxonomy" id="1504668"/>
    <lineage>
        <taxon>Eukaryota</taxon>
        <taxon>Fungi</taxon>
        <taxon>Dikarya</taxon>
        <taxon>Ascomycota</taxon>
        <taxon>Pezizomycotina</taxon>
        <taxon>Dothideomycetes</taxon>
        <taxon>Pleosporomycetidae</taxon>
        <taxon>Aulographales</taxon>
        <taxon>Rhizodiscinaceae</taxon>
        <taxon>Rhizodiscina</taxon>
    </lineage>
</organism>
<sequence length="138" mass="15682">MIHLFQFLLAATALAVVDANPVQKTVTSPVWASATSNLSSVPPHFTTYEREGPLHHMTKSLTSPTTVTTTFTAPAFSKDKEWKQWKHQHHAHHHSAKYESWLKEHEKETTVTATFTRAPHGQKSWRHEKHHTQSQTAA</sequence>
<comment type="caution">
    <text evidence="3">The sequence shown here is derived from an EMBL/GenBank/DDBJ whole genome shotgun (WGS) entry which is preliminary data.</text>
</comment>
<evidence type="ECO:0000313" key="4">
    <source>
        <dbReference type="Proteomes" id="UP000799772"/>
    </source>
</evidence>
<accession>A0A9P4IED8</accession>
<dbReference type="EMBL" id="ML978126">
    <property type="protein sequence ID" value="KAF2098478.1"/>
    <property type="molecule type" value="Genomic_DNA"/>
</dbReference>
<dbReference type="AlphaFoldDB" id="A0A9P4IED8"/>
<feature type="compositionally biased region" description="Basic residues" evidence="1">
    <location>
        <begin position="85"/>
        <end position="95"/>
    </location>
</feature>
<feature type="signal peptide" evidence="2">
    <location>
        <begin position="1"/>
        <end position="19"/>
    </location>
</feature>
<reference evidence="3" key="1">
    <citation type="journal article" date="2020" name="Stud. Mycol.">
        <title>101 Dothideomycetes genomes: a test case for predicting lifestyles and emergence of pathogens.</title>
        <authorList>
            <person name="Haridas S."/>
            <person name="Albert R."/>
            <person name="Binder M."/>
            <person name="Bloem J."/>
            <person name="Labutti K."/>
            <person name="Salamov A."/>
            <person name="Andreopoulos B."/>
            <person name="Baker S."/>
            <person name="Barry K."/>
            <person name="Bills G."/>
            <person name="Bluhm B."/>
            <person name="Cannon C."/>
            <person name="Castanera R."/>
            <person name="Culley D."/>
            <person name="Daum C."/>
            <person name="Ezra D."/>
            <person name="Gonzalez J."/>
            <person name="Henrissat B."/>
            <person name="Kuo A."/>
            <person name="Liang C."/>
            <person name="Lipzen A."/>
            <person name="Lutzoni F."/>
            <person name="Magnuson J."/>
            <person name="Mondo S."/>
            <person name="Nolan M."/>
            <person name="Ohm R."/>
            <person name="Pangilinan J."/>
            <person name="Park H.-J."/>
            <person name="Ramirez L."/>
            <person name="Alfaro M."/>
            <person name="Sun H."/>
            <person name="Tritt A."/>
            <person name="Yoshinaga Y."/>
            <person name="Zwiers L.-H."/>
            <person name="Turgeon B."/>
            <person name="Goodwin S."/>
            <person name="Spatafora J."/>
            <person name="Crous P."/>
            <person name="Grigoriev I."/>
        </authorList>
    </citation>
    <scope>NUCLEOTIDE SEQUENCE</scope>
    <source>
        <strain evidence="3">CBS 133067</strain>
    </source>
</reference>
<evidence type="ECO:0000313" key="3">
    <source>
        <dbReference type="EMBL" id="KAF2098478.1"/>
    </source>
</evidence>